<dbReference type="PANTHER" id="PTHR21198">
    <property type="entry name" value="GLUTAMATE RACEMASE"/>
    <property type="match status" value="1"/>
</dbReference>
<dbReference type="EMBL" id="QJTC01000006">
    <property type="protein sequence ID" value="PYE78518.1"/>
    <property type="molecule type" value="Genomic_DNA"/>
</dbReference>
<evidence type="ECO:0000256" key="7">
    <source>
        <dbReference type="HAMAP-Rule" id="MF_00258"/>
    </source>
</evidence>
<reference evidence="8 9" key="1">
    <citation type="submission" date="2018-06" db="EMBL/GenBank/DDBJ databases">
        <title>Genomic Encyclopedia of Type Strains, Phase III (KMG-III): the genomes of soil and plant-associated and newly described type strains.</title>
        <authorList>
            <person name="Whitman W."/>
        </authorList>
    </citation>
    <scope>NUCLEOTIDE SEQUENCE [LARGE SCALE GENOMIC DNA]</scope>
    <source>
        <strain evidence="8 9">CECT 7646</strain>
    </source>
</reference>
<dbReference type="HAMAP" id="MF_00258">
    <property type="entry name" value="Glu_racemase"/>
    <property type="match status" value="1"/>
</dbReference>
<dbReference type="PANTHER" id="PTHR21198:SF2">
    <property type="entry name" value="GLUTAMATE RACEMASE"/>
    <property type="match status" value="1"/>
</dbReference>
<keyword evidence="4 7" id="KW-0573">Peptidoglycan synthesis</keyword>
<keyword evidence="3 7" id="KW-0133">Cell shape</keyword>
<feature type="binding site" evidence="7">
    <location>
        <begin position="79"/>
        <end position="80"/>
    </location>
    <ligand>
        <name>substrate</name>
    </ligand>
</feature>
<evidence type="ECO:0000256" key="1">
    <source>
        <dbReference type="ARBA" id="ARBA00001602"/>
    </source>
</evidence>
<dbReference type="EC" id="5.1.1.3" evidence="2 7"/>
<dbReference type="InterPro" id="IPR001920">
    <property type="entry name" value="Asp/Glu_race"/>
</dbReference>
<evidence type="ECO:0000256" key="2">
    <source>
        <dbReference type="ARBA" id="ARBA00013090"/>
    </source>
</evidence>
<dbReference type="NCBIfam" id="TIGR00067">
    <property type="entry name" value="glut_race"/>
    <property type="match status" value="1"/>
</dbReference>
<dbReference type="InterPro" id="IPR004391">
    <property type="entry name" value="Glu_race"/>
</dbReference>
<comment type="function">
    <text evidence="7">Provides the (R)-glutamate required for cell wall biosynthesis.</text>
</comment>
<organism evidence="8 9">
    <name type="scientific">Xylophilus ampelinus</name>
    <dbReference type="NCBI Taxonomy" id="54067"/>
    <lineage>
        <taxon>Bacteria</taxon>
        <taxon>Pseudomonadati</taxon>
        <taxon>Pseudomonadota</taxon>
        <taxon>Betaproteobacteria</taxon>
        <taxon>Burkholderiales</taxon>
        <taxon>Xylophilus</taxon>
    </lineage>
</organism>
<dbReference type="PROSITE" id="PS00923">
    <property type="entry name" value="ASP_GLU_RACEMASE_1"/>
    <property type="match status" value="1"/>
</dbReference>
<dbReference type="AlphaFoldDB" id="A0A318SZH7"/>
<evidence type="ECO:0000256" key="5">
    <source>
        <dbReference type="ARBA" id="ARBA00023235"/>
    </source>
</evidence>
<dbReference type="InterPro" id="IPR018187">
    <property type="entry name" value="Asp/Glu_racemase_AS_1"/>
</dbReference>
<keyword evidence="6 7" id="KW-0961">Cell wall biogenesis/degradation</keyword>
<evidence type="ECO:0000256" key="4">
    <source>
        <dbReference type="ARBA" id="ARBA00022984"/>
    </source>
</evidence>
<name>A0A318SZH7_9BURK</name>
<dbReference type="UniPathway" id="UPA00219"/>
<evidence type="ECO:0000256" key="3">
    <source>
        <dbReference type="ARBA" id="ARBA00022960"/>
    </source>
</evidence>
<comment type="similarity">
    <text evidence="7">Belongs to the aspartate/glutamate racemases family.</text>
</comment>
<feature type="active site" description="Proton donor/acceptor" evidence="7">
    <location>
        <position position="78"/>
    </location>
</feature>
<evidence type="ECO:0000313" key="9">
    <source>
        <dbReference type="Proteomes" id="UP000247540"/>
    </source>
</evidence>
<feature type="binding site" evidence="7">
    <location>
        <begin position="14"/>
        <end position="15"/>
    </location>
    <ligand>
        <name>substrate</name>
    </ligand>
</feature>
<feature type="binding site" evidence="7">
    <location>
        <begin position="202"/>
        <end position="203"/>
    </location>
    <ligand>
        <name>substrate</name>
    </ligand>
</feature>
<keyword evidence="9" id="KW-1185">Reference proteome</keyword>
<feature type="binding site" evidence="7">
    <location>
        <begin position="46"/>
        <end position="47"/>
    </location>
    <ligand>
        <name>substrate</name>
    </ligand>
</feature>
<comment type="pathway">
    <text evidence="7">Cell wall biogenesis; peptidoglycan biosynthesis.</text>
</comment>
<dbReference type="GO" id="GO:0008360">
    <property type="term" value="P:regulation of cell shape"/>
    <property type="evidence" value="ECO:0007669"/>
    <property type="project" value="UniProtKB-KW"/>
</dbReference>
<dbReference type="SUPFAM" id="SSF53681">
    <property type="entry name" value="Aspartate/glutamate racemase"/>
    <property type="match status" value="2"/>
</dbReference>
<dbReference type="GO" id="GO:0009252">
    <property type="term" value="P:peptidoglycan biosynthetic process"/>
    <property type="evidence" value="ECO:0007669"/>
    <property type="project" value="UniProtKB-UniRule"/>
</dbReference>
<dbReference type="RefSeq" id="WP_110465066.1">
    <property type="nucleotide sequence ID" value="NZ_JAMOFZ010000006.1"/>
</dbReference>
<dbReference type="Gene3D" id="3.40.50.1860">
    <property type="match status" value="2"/>
</dbReference>
<evidence type="ECO:0000256" key="6">
    <source>
        <dbReference type="ARBA" id="ARBA00023316"/>
    </source>
</evidence>
<evidence type="ECO:0000313" key="8">
    <source>
        <dbReference type="EMBL" id="PYE78518.1"/>
    </source>
</evidence>
<comment type="caution">
    <text evidence="8">The sequence shown here is derived from an EMBL/GenBank/DDBJ whole genome shotgun (WGS) entry which is preliminary data.</text>
</comment>
<dbReference type="GO" id="GO:0008881">
    <property type="term" value="F:glutamate racemase activity"/>
    <property type="evidence" value="ECO:0007669"/>
    <property type="project" value="UniProtKB-UniRule"/>
</dbReference>
<keyword evidence="5 7" id="KW-0413">Isomerase</keyword>
<gene>
    <name evidence="7" type="primary">murI</name>
    <name evidence="8" type="ORF">DFQ15_10624</name>
</gene>
<feature type="active site" description="Proton donor/acceptor" evidence="7">
    <location>
        <position position="201"/>
    </location>
</feature>
<dbReference type="GO" id="GO:0071555">
    <property type="term" value="P:cell wall organization"/>
    <property type="evidence" value="ECO:0007669"/>
    <property type="project" value="UniProtKB-KW"/>
</dbReference>
<comment type="catalytic activity">
    <reaction evidence="1 7">
        <text>L-glutamate = D-glutamate</text>
        <dbReference type="Rhea" id="RHEA:12813"/>
        <dbReference type="ChEBI" id="CHEBI:29985"/>
        <dbReference type="ChEBI" id="CHEBI:29986"/>
        <dbReference type="EC" id="5.1.1.3"/>
    </reaction>
</comment>
<protein>
    <recommendedName>
        <fullName evidence="2 7">Glutamate racemase</fullName>
        <ecNumber evidence="2 7">5.1.1.3</ecNumber>
    </recommendedName>
</protein>
<dbReference type="Pfam" id="PF01177">
    <property type="entry name" value="Asp_Glu_race"/>
    <property type="match status" value="1"/>
</dbReference>
<proteinExistence type="inferred from homology"/>
<accession>A0A318SZH7</accession>
<dbReference type="Proteomes" id="UP000247540">
    <property type="component" value="Unassembled WGS sequence"/>
</dbReference>
<dbReference type="InterPro" id="IPR015942">
    <property type="entry name" value="Asp/Glu/hydantoin_racemase"/>
</dbReference>
<dbReference type="OrthoDB" id="9801055at2"/>
<sequence>MSLLTPDAPIGVFDSGIGGLSVLRALQRLLPVEDFVYLADSGFAPYGERGDDHVVARTVHVAETLRNRHRIKALVVACNTATAAAIHLLRATHSDLHLVGVEPAVKPALAVTRTGRIAVLGTRGTVTSAKFKALMAPLQHQAHFSVQPCDGLATAIEDELLQPGSADSNAINTIALCRLYTSAAGTFGLRMSDIDTLVLGCTHYVFAAPALRELVGPQIRLIDTGEPVARQTQRLLARHGLLRAESGGPGRLELVSTGDLGLLQAAAGRWLGVGASQGADATAP</sequence>